<gene>
    <name evidence="3" type="ORF">MSAN_00473900</name>
</gene>
<evidence type="ECO:0000256" key="2">
    <source>
        <dbReference type="SAM" id="Phobius"/>
    </source>
</evidence>
<accession>A0A8H6ZE39</accession>
<comment type="caution">
    <text evidence="3">The sequence shown here is derived from an EMBL/GenBank/DDBJ whole genome shotgun (WGS) entry which is preliminary data.</text>
</comment>
<evidence type="ECO:0000313" key="4">
    <source>
        <dbReference type="Proteomes" id="UP000623467"/>
    </source>
</evidence>
<dbReference type="OrthoDB" id="3012993at2759"/>
<feature type="transmembrane region" description="Helical" evidence="2">
    <location>
        <begin position="20"/>
        <end position="40"/>
    </location>
</feature>
<feature type="region of interest" description="Disordered" evidence="1">
    <location>
        <begin position="139"/>
        <end position="159"/>
    </location>
</feature>
<sequence>MGRYSRSTRSSSHPHPTSLSAPFLSLATFVIILAFALVAVRRRLVRLASTTSYQMLPTTSPSSQRVPVVVPCSPQQNNRYDKGARHPNVDLLYSSAGASGSGSGSGSSNLPPHYTAPITGAPQLDDELVERIAQRLARLVREDAPPTYETSTAVQPPDV</sequence>
<feature type="region of interest" description="Disordered" evidence="1">
    <location>
        <begin position="92"/>
        <end position="121"/>
    </location>
</feature>
<dbReference type="Proteomes" id="UP000623467">
    <property type="component" value="Unassembled WGS sequence"/>
</dbReference>
<dbReference type="AlphaFoldDB" id="A0A8H6ZE39"/>
<keyword evidence="4" id="KW-1185">Reference proteome</keyword>
<organism evidence="3 4">
    <name type="scientific">Mycena sanguinolenta</name>
    <dbReference type="NCBI Taxonomy" id="230812"/>
    <lineage>
        <taxon>Eukaryota</taxon>
        <taxon>Fungi</taxon>
        <taxon>Dikarya</taxon>
        <taxon>Basidiomycota</taxon>
        <taxon>Agaricomycotina</taxon>
        <taxon>Agaricomycetes</taxon>
        <taxon>Agaricomycetidae</taxon>
        <taxon>Agaricales</taxon>
        <taxon>Marasmiineae</taxon>
        <taxon>Mycenaceae</taxon>
        <taxon>Mycena</taxon>
    </lineage>
</organism>
<evidence type="ECO:0000256" key="1">
    <source>
        <dbReference type="SAM" id="MobiDB-lite"/>
    </source>
</evidence>
<dbReference type="EMBL" id="JACAZH010000002">
    <property type="protein sequence ID" value="KAF7375839.1"/>
    <property type="molecule type" value="Genomic_DNA"/>
</dbReference>
<feature type="compositionally biased region" description="Polar residues" evidence="1">
    <location>
        <begin position="148"/>
        <end position="159"/>
    </location>
</feature>
<protein>
    <submittedName>
        <fullName evidence="3">Uncharacterized protein</fullName>
    </submittedName>
</protein>
<evidence type="ECO:0000313" key="3">
    <source>
        <dbReference type="EMBL" id="KAF7375839.1"/>
    </source>
</evidence>
<keyword evidence="2" id="KW-1133">Transmembrane helix</keyword>
<keyword evidence="2" id="KW-0472">Membrane</keyword>
<name>A0A8H6ZE39_9AGAR</name>
<keyword evidence="2" id="KW-0812">Transmembrane</keyword>
<proteinExistence type="predicted"/>
<reference evidence="3" key="1">
    <citation type="submission" date="2020-05" db="EMBL/GenBank/DDBJ databases">
        <title>Mycena genomes resolve the evolution of fungal bioluminescence.</title>
        <authorList>
            <person name="Tsai I.J."/>
        </authorList>
    </citation>
    <scope>NUCLEOTIDE SEQUENCE</scope>
    <source>
        <strain evidence="3">160909Yilan</strain>
    </source>
</reference>